<protein>
    <recommendedName>
        <fullName evidence="8">RPEL repeat protein</fullName>
    </recommendedName>
</protein>
<feature type="compositionally biased region" description="Polar residues" evidence="5">
    <location>
        <begin position="1"/>
        <end position="14"/>
    </location>
</feature>
<evidence type="ECO:0000256" key="2">
    <source>
        <dbReference type="ARBA" id="ARBA00022737"/>
    </source>
</evidence>
<dbReference type="GO" id="GO:0003779">
    <property type="term" value="F:actin binding"/>
    <property type="evidence" value="ECO:0007669"/>
    <property type="project" value="UniProtKB-KW"/>
</dbReference>
<dbReference type="PANTHER" id="PTHR12751">
    <property type="entry name" value="PHOSPHATASE AND ACTIN REGULATOR PHACTR"/>
    <property type="match status" value="1"/>
</dbReference>
<reference evidence="6" key="1">
    <citation type="submission" date="2020-05" db="EMBL/GenBank/DDBJ databases">
        <title>Phylogenomic resolution of chytrid fungi.</title>
        <authorList>
            <person name="Stajich J.E."/>
            <person name="Amses K."/>
            <person name="Simmons R."/>
            <person name="Seto K."/>
            <person name="Myers J."/>
            <person name="Bonds A."/>
            <person name="Quandt C.A."/>
            <person name="Barry K."/>
            <person name="Liu P."/>
            <person name="Grigoriev I."/>
            <person name="Longcore J.E."/>
            <person name="James T.Y."/>
        </authorList>
    </citation>
    <scope>NUCLEOTIDE SEQUENCE</scope>
    <source>
        <strain evidence="6">JEL0318</strain>
    </source>
</reference>
<dbReference type="PROSITE" id="PS51073">
    <property type="entry name" value="RPEL"/>
    <property type="match status" value="2"/>
</dbReference>
<evidence type="ECO:0000313" key="7">
    <source>
        <dbReference type="Proteomes" id="UP001212841"/>
    </source>
</evidence>
<keyword evidence="7" id="KW-1185">Reference proteome</keyword>
<evidence type="ECO:0008006" key="8">
    <source>
        <dbReference type="Google" id="ProtNLM"/>
    </source>
</evidence>
<evidence type="ECO:0000256" key="3">
    <source>
        <dbReference type="ARBA" id="ARBA00023203"/>
    </source>
</evidence>
<gene>
    <name evidence="6" type="ORF">HK097_004480</name>
</gene>
<accession>A0AAD5X6F9</accession>
<dbReference type="Gene3D" id="6.10.140.2040">
    <property type="match status" value="2"/>
</dbReference>
<comment type="similarity">
    <text evidence="1">Belongs to the phosphatase and actin regulator family.</text>
</comment>
<evidence type="ECO:0000256" key="4">
    <source>
        <dbReference type="PROSITE-ProRule" id="PRU00401"/>
    </source>
</evidence>
<evidence type="ECO:0000313" key="6">
    <source>
        <dbReference type="EMBL" id="KAJ3053342.1"/>
    </source>
</evidence>
<dbReference type="GO" id="GO:0030036">
    <property type="term" value="P:actin cytoskeleton organization"/>
    <property type="evidence" value="ECO:0007669"/>
    <property type="project" value="TreeGrafter"/>
</dbReference>
<keyword evidence="3" id="KW-0009">Actin-binding</keyword>
<evidence type="ECO:0000256" key="5">
    <source>
        <dbReference type="SAM" id="MobiDB-lite"/>
    </source>
</evidence>
<feature type="region of interest" description="Disordered" evidence="5">
    <location>
        <begin position="1"/>
        <end position="22"/>
    </location>
</feature>
<organism evidence="6 7">
    <name type="scientific">Rhizophlyctis rosea</name>
    <dbReference type="NCBI Taxonomy" id="64517"/>
    <lineage>
        <taxon>Eukaryota</taxon>
        <taxon>Fungi</taxon>
        <taxon>Fungi incertae sedis</taxon>
        <taxon>Chytridiomycota</taxon>
        <taxon>Chytridiomycota incertae sedis</taxon>
        <taxon>Chytridiomycetes</taxon>
        <taxon>Rhizophlyctidales</taxon>
        <taxon>Rhizophlyctidaceae</taxon>
        <taxon>Rhizophlyctis</taxon>
    </lineage>
</organism>
<feature type="repeat" description="RPEL" evidence="4">
    <location>
        <begin position="40"/>
        <end position="65"/>
    </location>
</feature>
<dbReference type="AlphaFoldDB" id="A0AAD5X6F9"/>
<dbReference type="EMBL" id="JADGJD010000215">
    <property type="protein sequence ID" value="KAJ3053342.1"/>
    <property type="molecule type" value="Genomic_DNA"/>
</dbReference>
<name>A0AAD5X6F9_9FUNG</name>
<evidence type="ECO:0000256" key="1">
    <source>
        <dbReference type="ARBA" id="ARBA00009795"/>
    </source>
</evidence>
<proteinExistence type="inferred from homology"/>
<dbReference type="SMART" id="SM00707">
    <property type="entry name" value="RPEL"/>
    <property type="match status" value="4"/>
</dbReference>
<comment type="caution">
    <text evidence="6">The sequence shown here is derived from an EMBL/GenBank/DDBJ whole genome shotgun (WGS) entry which is preliminary data.</text>
</comment>
<dbReference type="Pfam" id="PF02755">
    <property type="entry name" value="RPEL"/>
    <property type="match status" value="1"/>
</dbReference>
<keyword evidence="2" id="KW-0677">Repeat</keyword>
<dbReference type="PANTHER" id="PTHR12751:SF18">
    <property type="entry name" value="PHOSPHATASE AND ACTIN REGULATOR 1"/>
    <property type="match status" value="1"/>
</dbReference>
<dbReference type="Proteomes" id="UP001212841">
    <property type="component" value="Unassembled WGS sequence"/>
</dbReference>
<sequence>MTTTLPPITTSNLTAGGVPAGAGVGADQVDDGKGLGKVMSDLSKKLGRRSTPEDLVQRNILREDEVSQSSHSTSSSLIAAKKSLEEAKTKDSLDRRIANRPSKVDLKLRNILRVDSSEAIDQAGVGLDQAVNIQERGQALRSCLKKRPERRELEEMNIIKPATHLDASLVAAQERLKRSQLEDLLNSRLEHRPQVEELEQARILVFAETVEVLPTFRKSEYNRKPDGNATFKKLTPQLKVAIREELNTFKKTEMSVHEQSLRNTCFH</sequence>
<dbReference type="InterPro" id="IPR004018">
    <property type="entry name" value="RPEL_repeat"/>
</dbReference>
<feature type="repeat" description="RPEL" evidence="4">
    <location>
        <begin position="91"/>
        <end position="116"/>
    </location>
</feature>